<reference evidence="1" key="1">
    <citation type="submission" date="2015-10" db="EMBL/GenBank/DDBJ databases">
        <authorList>
            <person name="Gilbert D.G."/>
        </authorList>
    </citation>
    <scope>NUCLEOTIDE SEQUENCE</scope>
</reference>
<protein>
    <submittedName>
        <fullName evidence="1">Uncharacterized protein</fullName>
    </submittedName>
</protein>
<proteinExistence type="predicted"/>
<dbReference type="EMBL" id="CZRL01000035">
    <property type="protein sequence ID" value="CUS50661.1"/>
    <property type="molecule type" value="Genomic_DNA"/>
</dbReference>
<gene>
    <name evidence="1" type="ORF">MGWOODY_XGa1615</name>
</gene>
<evidence type="ECO:0000313" key="1">
    <source>
        <dbReference type="EMBL" id="CUS50661.1"/>
    </source>
</evidence>
<name>A0A160TSZ8_9ZZZZ</name>
<sequence>MTGLWPLTQTNYSTDLLCEWWVQQNDRLDESYGVIFNAKPS</sequence>
<accession>A0A160TSZ8</accession>
<organism evidence="1">
    <name type="scientific">hydrothermal vent metagenome</name>
    <dbReference type="NCBI Taxonomy" id="652676"/>
    <lineage>
        <taxon>unclassified sequences</taxon>
        <taxon>metagenomes</taxon>
        <taxon>ecological metagenomes</taxon>
    </lineage>
</organism>
<dbReference type="AlphaFoldDB" id="A0A160TSZ8"/>